<comment type="caution">
    <text evidence="1">The sequence shown here is derived from an EMBL/GenBank/DDBJ whole genome shotgun (WGS) entry which is preliminary data.</text>
</comment>
<organism evidence="1 2">
    <name type="scientific">Panicum virgatum</name>
    <name type="common">Blackwell switchgrass</name>
    <dbReference type="NCBI Taxonomy" id="38727"/>
    <lineage>
        <taxon>Eukaryota</taxon>
        <taxon>Viridiplantae</taxon>
        <taxon>Streptophyta</taxon>
        <taxon>Embryophyta</taxon>
        <taxon>Tracheophyta</taxon>
        <taxon>Spermatophyta</taxon>
        <taxon>Magnoliopsida</taxon>
        <taxon>Liliopsida</taxon>
        <taxon>Poales</taxon>
        <taxon>Poaceae</taxon>
        <taxon>PACMAD clade</taxon>
        <taxon>Panicoideae</taxon>
        <taxon>Panicodae</taxon>
        <taxon>Paniceae</taxon>
        <taxon>Panicinae</taxon>
        <taxon>Panicum</taxon>
        <taxon>Panicum sect. Hiantes</taxon>
    </lineage>
</organism>
<feature type="non-terminal residue" evidence="1">
    <location>
        <position position="285"/>
    </location>
</feature>
<name>A0A8T0TC70_PANVG</name>
<sequence length="285" mass="33952">MQDEWPACDFNEYIYGPRSHWPTEEEVREFESGKKPWPCTTTPSLRCKCRILATKGVVPSELGYGYYLIFQEGRTCDYEWFQGRYELMLQLGITKEPWKSRDTLNRKMKIRKDYQVTLPLESFLSGPVLQDLRREYGKKAAEKATLEDCIVYWRRNRSKYYPRPLIDRELLANYEKKEKEEEMERQRLREERAKKDFTVDPEAKYRKGSWEEYFQKLEDNKRMEEMEKMEDLAQEAQMEAMQALVADLPHKVPNVENDVKGKYVVQDDGDDDDGWGELLIEGDSD</sequence>
<gene>
    <name evidence="1" type="ORF">PVAP13_4NG211963</name>
</gene>
<proteinExistence type="predicted"/>
<dbReference type="AlphaFoldDB" id="A0A8T0TC70"/>
<dbReference type="PANTHER" id="PTHR48127">
    <property type="entry name" value="GRF-TYPE DOMAIN-CONTAINING PROTEIN"/>
    <property type="match status" value="1"/>
</dbReference>
<keyword evidence="2" id="KW-1185">Reference proteome</keyword>
<reference evidence="1" key="1">
    <citation type="submission" date="2020-05" db="EMBL/GenBank/DDBJ databases">
        <title>WGS assembly of Panicum virgatum.</title>
        <authorList>
            <person name="Lovell J.T."/>
            <person name="Jenkins J."/>
            <person name="Shu S."/>
            <person name="Juenger T.E."/>
            <person name="Schmutz J."/>
        </authorList>
    </citation>
    <scope>NUCLEOTIDE SEQUENCE</scope>
    <source>
        <strain evidence="1">AP13</strain>
    </source>
</reference>
<evidence type="ECO:0000313" key="2">
    <source>
        <dbReference type="Proteomes" id="UP000823388"/>
    </source>
</evidence>
<dbReference type="PANTHER" id="PTHR48127:SF1">
    <property type="entry name" value="ZINC FINGER GRF-TYPE DOMAIN-CONTAINING PROTEIN"/>
    <property type="match status" value="1"/>
</dbReference>
<dbReference type="EMBL" id="CM029044">
    <property type="protein sequence ID" value="KAG2606704.1"/>
    <property type="molecule type" value="Genomic_DNA"/>
</dbReference>
<dbReference type="Proteomes" id="UP000823388">
    <property type="component" value="Chromosome 4N"/>
</dbReference>
<protein>
    <submittedName>
        <fullName evidence="1">Uncharacterized protein</fullName>
    </submittedName>
</protein>
<accession>A0A8T0TC70</accession>
<evidence type="ECO:0000313" key="1">
    <source>
        <dbReference type="EMBL" id="KAG2606704.1"/>
    </source>
</evidence>